<reference evidence="2 3" key="1">
    <citation type="submission" date="2017-04" db="EMBL/GenBank/DDBJ databases">
        <title>Draft genome sequence of Tuber borchii Vittad., a whitish edible truffle.</title>
        <authorList>
            <consortium name="DOE Joint Genome Institute"/>
            <person name="Murat C."/>
            <person name="Kuo A."/>
            <person name="Barry K.W."/>
            <person name="Clum A."/>
            <person name="Dockter R.B."/>
            <person name="Fauchery L."/>
            <person name="Iotti M."/>
            <person name="Kohler A."/>
            <person name="Labutti K."/>
            <person name="Lindquist E.A."/>
            <person name="Lipzen A."/>
            <person name="Ohm R.A."/>
            <person name="Wang M."/>
            <person name="Grigoriev I.V."/>
            <person name="Zambonelli A."/>
            <person name="Martin F.M."/>
        </authorList>
    </citation>
    <scope>NUCLEOTIDE SEQUENCE [LARGE SCALE GENOMIC DNA]</scope>
    <source>
        <strain evidence="2 3">Tbo3840</strain>
    </source>
</reference>
<gene>
    <name evidence="2" type="ORF">B9Z19DRAFT_1068895</name>
</gene>
<organism evidence="2 3">
    <name type="scientific">Tuber borchii</name>
    <name type="common">White truffle</name>
    <dbReference type="NCBI Taxonomy" id="42251"/>
    <lineage>
        <taxon>Eukaryota</taxon>
        <taxon>Fungi</taxon>
        <taxon>Dikarya</taxon>
        <taxon>Ascomycota</taxon>
        <taxon>Pezizomycotina</taxon>
        <taxon>Pezizomycetes</taxon>
        <taxon>Pezizales</taxon>
        <taxon>Tuberaceae</taxon>
        <taxon>Tuber</taxon>
    </lineage>
</organism>
<comment type="caution">
    <text evidence="2">The sequence shown here is derived from an EMBL/GenBank/DDBJ whole genome shotgun (WGS) entry which is preliminary data.</text>
</comment>
<feature type="region of interest" description="Disordered" evidence="1">
    <location>
        <begin position="194"/>
        <end position="352"/>
    </location>
</feature>
<dbReference type="Proteomes" id="UP000244722">
    <property type="component" value="Unassembled WGS sequence"/>
</dbReference>
<evidence type="ECO:0000313" key="3">
    <source>
        <dbReference type="Proteomes" id="UP000244722"/>
    </source>
</evidence>
<keyword evidence="3" id="KW-1185">Reference proteome</keyword>
<feature type="compositionally biased region" description="Polar residues" evidence="1">
    <location>
        <begin position="194"/>
        <end position="207"/>
    </location>
</feature>
<feature type="compositionally biased region" description="Basic residues" evidence="1">
    <location>
        <begin position="329"/>
        <end position="352"/>
    </location>
</feature>
<dbReference type="STRING" id="42251.A0A2T6ZDJ8"/>
<feature type="compositionally biased region" description="Polar residues" evidence="1">
    <location>
        <begin position="224"/>
        <end position="237"/>
    </location>
</feature>
<feature type="region of interest" description="Disordered" evidence="1">
    <location>
        <begin position="1"/>
        <end position="35"/>
    </location>
</feature>
<feature type="compositionally biased region" description="Low complexity" evidence="1">
    <location>
        <begin position="1"/>
        <end position="10"/>
    </location>
</feature>
<name>A0A2T6ZDJ8_TUBBO</name>
<proteinExistence type="predicted"/>
<feature type="compositionally biased region" description="Polar residues" evidence="1">
    <location>
        <begin position="316"/>
        <end position="325"/>
    </location>
</feature>
<dbReference type="AlphaFoldDB" id="A0A2T6ZDJ8"/>
<evidence type="ECO:0000313" key="2">
    <source>
        <dbReference type="EMBL" id="PUU73571.1"/>
    </source>
</evidence>
<sequence>MPITTTSSSTEAGSSPARAEADHRHGGRKASSRPLKPLKFASLTSAVQKHYPPDLGLNQGGGSFVSTIPETSVKFTGLTREVQREGPVRPLQAHLDGLTQAEIALAVVDLLNLHYQHREVLGGWEKKIDAESDHSSILSEHYLREMAKLANRGITLLDAQEVLNYVMKTRIARPGKGVRTTCVIMIIARPHAPTTISSASCDGTTPPNGLPSPQPTPSSKRPRSGSNHNQLSQTTHHISSPIQSPMQSPVHSCRQSPALPDTGEPRPSPRSPSPRTGHVTPPVQSVSDSSPTPGTYQVDSNEGDIDPNEFQPLAAGQTSPHQLLITSIARKKKESTPKRHSTSKGRSAPKRHALQVPIPALDSPLQSPPPSPPPVIITHPLAQSTSKKRLYSEYASEDNTLPLRDATPTLDSPLQSMSNSASAHPATITQSLDYTPEITALPLSHIFSLPDNWAYDSGIHTSVLERGFYNSPDALIQHPRVYLTALAAMKTTNHRLISLPVPLIDCSDCYQIRDSLFPFEKYIASEKEVLGTRLLYPLNASTFRIGTISTQERVEAWWTISSGDLQIAASQIDPEDVLTVPFQAGELIAMPPQLLWSAKADNAQDDCSQGHSSDSSQIRSKIAEIRYISLTPDQMLEFGYWPTGSYDQISRLGRGNFPGGKRPQTAIQMRGVWAIGDALLGLTSWDSLVVQVELRELFNAPAGSWFNAKFVNKIEASFDRKLTRMVKTLEKVNKLAFSTAG</sequence>
<protein>
    <submittedName>
        <fullName evidence="2">Uncharacterized protein</fullName>
    </submittedName>
</protein>
<feature type="compositionally biased region" description="Polar residues" evidence="1">
    <location>
        <begin position="282"/>
        <end position="300"/>
    </location>
</feature>
<dbReference type="EMBL" id="NESQ01000368">
    <property type="protein sequence ID" value="PUU73571.1"/>
    <property type="molecule type" value="Genomic_DNA"/>
</dbReference>
<evidence type="ECO:0000256" key="1">
    <source>
        <dbReference type="SAM" id="MobiDB-lite"/>
    </source>
</evidence>
<feature type="compositionally biased region" description="Low complexity" evidence="1">
    <location>
        <begin position="238"/>
        <end position="249"/>
    </location>
</feature>
<accession>A0A2T6ZDJ8</accession>